<name>A0A6J5TCP1_9CAUD</name>
<accession>A0A6J5TCP1</accession>
<protein>
    <submittedName>
        <fullName evidence="1">Uncharacterized protein</fullName>
    </submittedName>
</protein>
<dbReference type="EMBL" id="LR797824">
    <property type="protein sequence ID" value="CAB4241717.1"/>
    <property type="molecule type" value="Genomic_DNA"/>
</dbReference>
<organism evidence="1">
    <name type="scientific">uncultured Caudovirales phage</name>
    <dbReference type="NCBI Taxonomy" id="2100421"/>
    <lineage>
        <taxon>Viruses</taxon>
        <taxon>Duplodnaviria</taxon>
        <taxon>Heunggongvirae</taxon>
        <taxon>Uroviricota</taxon>
        <taxon>Caudoviricetes</taxon>
        <taxon>Peduoviridae</taxon>
        <taxon>Maltschvirus</taxon>
        <taxon>Maltschvirus maltsch</taxon>
    </lineage>
</organism>
<sequence length="90" mass="10209">MKSLRLSELNQSYSFIQSDKPDLVWGVVTYPNREPGGVHGIPCEVIQRATDESEGWVGWGFSLDCSWLLFENQEDALMFNVTLGEGYVQH</sequence>
<reference evidence="1" key="1">
    <citation type="submission" date="2020-05" db="EMBL/GenBank/DDBJ databases">
        <authorList>
            <person name="Chiriac C."/>
            <person name="Salcher M."/>
            <person name="Ghai R."/>
            <person name="Kavagutti S V."/>
        </authorList>
    </citation>
    <scope>NUCLEOTIDE SEQUENCE</scope>
</reference>
<proteinExistence type="predicted"/>
<evidence type="ECO:0000313" key="1">
    <source>
        <dbReference type="EMBL" id="CAB4241717.1"/>
    </source>
</evidence>
<gene>
    <name evidence="1" type="ORF">UFOVP71_255</name>
</gene>